<sequence length="229" mass="27842">MEKNIKSHFFIKTDTFILLTWIFYFYIKLCMFSKFVGEYNYEKKLDLINCRFLAEFNQYINSRTENVREIIHQNVQNEKKVITDNVKWDKRTNKKSSKSSLYKEEFNKRYIRQRKSKYRGKYLTLFERKLFKYLDYIDFIRKNALISNKSCRNILLKEYALLIFLPALLLSWGLILPLMKYAGIEEEGTTGIYMKLCFVIFIILFSIFALGMAYMFIKIRKHKNIMKRR</sequence>
<evidence type="ECO:0000313" key="1">
    <source>
        <dbReference type="EMBL" id="KAI4841353.1"/>
    </source>
</evidence>
<dbReference type="EMBL" id="CM043769">
    <property type="protein sequence ID" value="KAI4841353.1"/>
    <property type="molecule type" value="Genomic_DNA"/>
</dbReference>
<evidence type="ECO:0000313" key="2">
    <source>
        <dbReference type="Proteomes" id="UP001056978"/>
    </source>
</evidence>
<proteinExistence type="predicted"/>
<organism evidence="1 2">
    <name type="scientific">Plasmodium brasilianum</name>
    <dbReference type="NCBI Taxonomy" id="5824"/>
    <lineage>
        <taxon>Eukaryota</taxon>
        <taxon>Sar</taxon>
        <taxon>Alveolata</taxon>
        <taxon>Apicomplexa</taxon>
        <taxon>Aconoidasida</taxon>
        <taxon>Haemosporida</taxon>
        <taxon>Plasmodiidae</taxon>
        <taxon>Plasmodium</taxon>
        <taxon>Plasmodium (Plasmodium)</taxon>
    </lineage>
</organism>
<reference evidence="1" key="1">
    <citation type="submission" date="2022-06" db="EMBL/GenBank/DDBJ databases">
        <title>The First Complete Genome of the Simian Malaria Parasite Plasmodium brasilianum.</title>
        <authorList>
            <person name="Bajic M."/>
            <person name="Ravishankar S."/>
        </authorList>
    </citation>
    <scope>NUCLEOTIDE SEQUENCE</scope>
    <source>
        <strain evidence="1">Bolivian I</strain>
    </source>
</reference>
<protein>
    <submittedName>
        <fullName evidence="1">Uncharacterized protein</fullName>
    </submittedName>
</protein>
<gene>
    <name evidence="1" type="ORF">MKS88_000594</name>
</gene>
<dbReference type="Proteomes" id="UP001056978">
    <property type="component" value="Chromosome 1"/>
</dbReference>
<keyword evidence="2" id="KW-1185">Reference proteome</keyword>
<name>A0ACB9YHE5_PLABR</name>
<comment type="caution">
    <text evidence="1">The sequence shown here is derived from an EMBL/GenBank/DDBJ whole genome shotgun (WGS) entry which is preliminary data.</text>
</comment>
<accession>A0ACB9YHE5</accession>